<evidence type="ECO:0000313" key="2">
    <source>
        <dbReference type="EMBL" id="GBO93095.1"/>
    </source>
</evidence>
<keyword evidence="3" id="KW-1185">Reference proteome</keyword>
<evidence type="ECO:0000259" key="1">
    <source>
        <dbReference type="Pfam" id="PF02464"/>
    </source>
</evidence>
<dbReference type="SUPFAM" id="SSF142433">
    <property type="entry name" value="CinA-like"/>
    <property type="match status" value="1"/>
</dbReference>
<name>A0A388SA60_9BURK</name>
<accession>A0A388SA60</accession>
<dbReference type="EMBL" id="BGZJ01000001">
    <property type="protein sequence ID" value="GBO93095.1"/>
    <property type="molecule type" value="Genomic_DNA"/>
</dbReference>
<evidence type="ECO:0000313" key="3">
    <source>
        <dbReference type="Proteomes" id="UP000266091"/>
    </source>
</evidence>
<dbReference type="RefSeq" id="WP_116269553.1">
    <property type="nucleotide sequence ID" value="NZ_BGZJ01000001.1"/>
</dbReference>
<dbReference type="Pfam" id="PF02464">
    <property type="entry name" value="CinA"/>
    <property type="match status" value="1"/>
</dbReference>
<dbReference type="InterPro" id="IPR036653">
    <property type="entry name" value="CinA-like_C"/>
</dbReference>
<protein>
    <recommendedName>
        <fullName evidence="1">CinA C-terminal domain-containing protein</fullName>
    </recommendedName>
</protein>
<feature type="domain" description="CinA C-terminal" evidence="1">
    <location>
        <begin position="7"/>
        <end position="163"/>
    </location>
</feature>
<gene>
    <name evidence="2" type="ORF">MESMUL_04490</name>
</gene>
<proteinExistence type="predicted"/>
<accession>A0A401LKY9</accession>
<dbReference type="Gene3D" id="3.90.950.20">
    <property type="entry name" value="CinA-like"/>
    <property type="match status" value="1"/>
</dbReference>
<organism evidence="2 3">
    <name type="scientific">Mesosutterella multiformis</name>
    <dbReference type="NCBI Taxonomy" id="2259133"/>
    <lineage>
        <taxon>Bacteria</taxon>
        <taxon>Pseudomonadati</taxon>
        <taxon>Pseudomonadota</taxon>
        <taxon>Betaproteobacteria</taxon>
        <taxon>Burkholderiales</taxon>
        <taxon>Sutterellaceae</taxon>
        <taxon>Mesosutterella</taxon>
    </lineage>
</organism>
<comment type="caution">
    <text evidence="2">The sequence shown here is derived from an EMBL/GenBank/DDBJ whole genome shotgun (WGS) entry which is preliminary data.</text>
</comment>
<dbReference type="NCBIfam" id="TIGR00199">
    <property type="entry name" value="PncC_domain"/>
    <property type="match status" value="1"/>
</dbReference>
<sequence>MEEKSIESLAEELGRAALKHGARIATAESCTAGGISYAITSVPGSSGWFDRGFVTYTERSKIEMLGVPMGVIRSRGVVSEDVAAAMAQGALDRSDAAYTVAVTGIAGPDGAEPDKPVGTVCFGFAERTASGIVIESETCHFTGDRAAVRESTVRQALAGLLKRINETSL</sequence>
<reference evidence="2 3" key="1">
    <citation type="journal article" date="2018" name="Int. J. Syst. Evol. Microbiol.">
        <title>Mesosutterella multiformis gen. nov., sp. nov., a member of the family Sutterellaceae and Sutterella megalosphaeroides sp. nov., isolated from human faeces.</title>
        <authorList>
            <person name="Sakamoto M."/>
            <person name="Ikeyama N."/>
            <person name="Kunihiro T."/>
            <person name="Iino T."/>
            <person name="Yuki M."/>
            <person name="Ohkuma M."/>
        </authorList>
    </citation>
    <scope>NUCLEOTIDE SEQUENCE [LARGE SCALE GENOMIC DNA]</scope>
    <source>
        <strain evidence="2 3">4NBBH2</strain>
    </source>
</reference>
<dbReference type="Proteomes" id="UP000266091">
    <property type="component" value="Unassembled WGS sequence"/>
</dbReference>
<dbReference type="OrthoDB" id="9801454at2"/>
<dbReference type="InterPro" id="IPR008136">
    <property type="entry name" value="CinA_C"/>
</dbReference>
<dbReference type="AlphaFoldDB" id="A0A388SA60"/>